<dbReference type="Proteomes" id="UP000789845">
    <property type="component" value="Unassembled WGS sequence"/>
</dbReference>
<keyword evidence="4" id="KW-1003">Cell membrane</keyword>
<feature type="transmembrane region" description="Helical" evidence="8">
    <location>
        <begin position="248"/>
        <end position="266"/>
    </location>
</feature>
<evidence type="ECO:0000256" key="1">
    <source>
        <dbReference type="ARBA" id="ARBA00004651"/>
    </source>
</evidence>
<keyword evidence="11" id="KW-1185">Reference proteome</keyword>
<evidence type="ECO:0000256" key="3">
    <source>
        <dbReference type="ARBA" id="ARBA00022448"/>
    </source>
</evidence>
<keyword evidence="3" id="KW-0813">Transport</keyword>
<keyword evidence="5 8" id="KW-0812">Transmembrane</keyword>
<evidence type="ECO:0000256" key="4">
    <source>
        <dbReference type="ARBA" id="ARBA00022475"/>
    </source>
</evidence>
<evidence type="ECO:0000313" key="11">
    <source>
        <dbReference type="Proteomes" id="UP000789845"/>
    </source>
</evidence>
<dbReference type="Pfam" id="PF00892">
    <property type="entry name" value="EamA"/>
    <property type="match status" value="1"/>
</dbReference>
<evidence type="ECO:0000313" key="10">
    <source>
        <dbReference type="EMBL" id="CAG9608908.1"/>
    </source>
</evidence>
<dbReference type="SUPFAM" id="SSF103481">
    <property type="entry name" value="Multidrug resistance efflux transporter EmrE"/>
    <property type="match status" value="2"/>
</dbReference>
<evidence type="ECO:0000256" key="2">
    <source>
        <dbReference type="ARBA" id="ARBA00007362"/>
    </source>
</evidence>
<evidence type="ECO:0000256" key="5">
    <source>
        <dbReference type="ARBA" id="ARBA00022692"/>
    </source>
</evidence>
<feature type="transmembrane region" description="Helical" evidence="8">
    <location>
        <begin position="108"/>
        <end position="125"/>
    </location>
</feature>
<feature type="transmembrane region" description="Helical" evidence="8">
    <location>
        <begin position="183"/>
        <end position="203"/>
    </location>
</feature>
<name>A0A9C7GAT7_9BACI</name>
<evidence type="ECO:0000256" key="6">
    <source>
        <dbReference type="ARBA" id="ARBA00022989"/>
    </source>
</evidence>
<feature type="transmembrane region" description="Helical" evidence="8">
    <location>
        <begin position="272"/>
        <end position="290"/>
    </location>
</feature>
<comment type="similarity">
    <text evidence="2">Belongs to the EamA transporter family.</text>
</comment>
<feature type="transmembrane region" description="Helical" evidence="8">
    <location>
        <begin position="154"/>
        <end position="171"/>
    </location>
</feature>
<dbReference type="EMBL" id="CAKJTG010000014">
    <property type="protein sequence ID" value="CAG9608908.1"/>
    <property type="molecule type" value="Genomic_DNA"/>
</dbReference>
<dbReference type="PANTHER" id="PTHR22911">
    <property type="entry name" value="ACYL-MALONYL CONDENSING ENZYME-RELATED"/>
    <property type="match status" value="1"/>
</dbReference>
<dbReference type="InterPro" id="IPR004626">
    <property type="entry name" value="RarD"/>
</dbReference>
<protein>
    <submittedName>
        <fullName evidence="10">Protein RarD</fullName>
    </submittedName>
</protein>
<feature type="transmembrane region" description="Helical" evidence="8">
    <location>
        <begin position="77"/>
        <end position="96"/>
    </location>
</feature>
<accession>A0A9C7GAT7</accession>
<organism evidence="10 11">
    <name type="scientific">Pseudoneobacillus rhizosphaerae</name>
    <dbReference type="NCBI Taxonomy" id="2880968"/>
    <lineage>
        <taxon>Bacteria</taxon>
        <taxon>Bacillati</taxon>
        <taxon>Bacillota</taxon>
        <taxon>Bacilli</taxon>
        <taxon>Bacillales</taxon>
        <taxon>Bacillaceae</taxon>
        <taxon>Pseudoneobacillus</taxon>
    </lineage>
</organism>
<feature type="transmembrane region" description="Helical" evidence="8">
    <location>
        <begin position="7"/>
        <end position="27"/>
    </location>
</feature>
<dbReference type="NCBIfam" id="TIGR00688">
    <property type="entry name" value="rarD"/>
    <property type="match status" value="1"/>
</dbReference>
<dbReference type="PANTHER" id="PTHR22911:SF137">
    <property type="entry name" value="SOLUTE CARRIER FAMILY 35 MEMBER G2-RELATED"/>
    <property type="match status" value="1"/>
</dbReference>
<proteinExistence type="inferred from homology"/>
<feature type="transmembrane region" description="Helical" evidence="8">
    <location>
        <begin position="209"/>
        <end position="236"/>
    </location>
</feature>
<comment type="caution">
    <text evidence="10">The sequence shown here is derived from an EMBL/GenBank/DDBJ whole genome shotgun (WGS) entry which is preliminary data.</text>
</comment>
<dbReference type="InterPro" id="IPR037185">
    <property type="entry name" value="EmrE-like"/>
</dbReference>
<comment type="subcellular location">
    <subcellularLocation>
        <location evidence="1">Cell membrane</location>
        <topology evidence="1">Multi-pass membrane protein</topology>
    </subcellularLocation>
</comment>
<feature type="domain" description="EamA" evidence="9">
    <location>
        <begin position="9"/>
        <end position="148"/>
    </location>
</feature>
<feature type="transmembrane region" description="Helical" evidence="8">
    <location>
        <begin position="130"/>
        <end position="148"/>
    </location>
</feature>
<sequence length="307" mass="34081">MKRSEYQVGVISAAWSYLIWGLLPIYWKLVDVVSSEEILANRVVWSFVFMVMLLAITKKISRLKETLQQLWAHKKQLVALMLASVLISCNWFIYIWAVNSNHMIEASLGYYINPLVSVLLGLIILKEKLSIPQIASLILAAIGVLVLTLNYGSFPWISVTLALSFGLYGLAKKMIKVDSAIGLTLETMIVTPLGVIYMVYLFVQGNSSFFAISPTIDILLIGAGAATATPLLFFAIGAQKIPLSTLGFLQYIAPTISLMLGIFVYGEHFSKSHLLAFVFIWSALTIYSLSKTKLFVSITKRKKDLPA</sequence>
<keyword evidence="6 8" id="KW-1133">Transmembrane helix</keyword>
<dbReference type="GO" id="GO:0005886">
    <property type="term" value="C:plasma membrane"/>
    <property type="evidence" value="ECO:0007669"/>
    <property type="project" value="UniProtKB-SubCell"/>
</dbReference>
<dbReference type="InterPro" id="IPR000620">
    <property type="entry name" value="EamA_dom"/>
</dbReference>
<keyword evidence="7 8" id="KW-0472">Membrane</keyword>
<dbReference type="AlphaFoldDB" id="A0A9C7GAT7"/>
<dbReference type="RefSeq" id="WP_230497151.1">
    <property type="nucleotide sequence ID" value="NZ_CAKJTG010000014.1"/>
</dbReference>
<gene>
    <name evidence="10" type="primary">rarD</name>
    <name evidence="10" type="ORF">NEOCIP111885_02626</name>
</gene>
<evidence type="ECO:0000256" key="7">
    <source>
        <dbReference type="ARBA" id="ARBA00023136"/>
    </source>
</evidence>
<reference evidence="10" key="1">
    <citation type="submission" date="2021-10" db="EMBL/GenBank/DDBJ databases">
        <authorList>
            <person name="Criscuolo A."/>
        </authorList>
    </citation>
    <scope>NUCLEOTIDE SEQUENCE</scope>
    <source>
        <strain evidence="10">CIP111885</strain>
    </source>
</reference>
<evidence type="ECO:0000259" key="9">
    <source>
        <dbReference type="Pfam" id="PF00892"/>
    </source>
</evidence>
<feature type="transmembrane region" description="Helical" evidence="8">
    <location>
        <begin position="39"/>
        <end position="56"/>
    </location>
</feature>
<evidence type="ECO:0000256" key="8">
    <source>
        <dbReference type="SAM" id="Phobius"/>
    </source>
</evidence>
<dbReference type="Gene3D" id="1.10.3730.20">
    <property type="match status" value="1"/>
</dbReference>